<evidence type="ECO:0008006" key="3">
    <source>
        <dbReference type="Google" id="ProtNLM"/>
    </source>
</evidence>
<sequence>MPTWFKKQLRKAYFQKDRYQIRLLNQCWFFYNQKNKNSESKSFP</sequence>
<gene>
    <name evidence="1" type="ORF">SAMN04488137_4882</name>
</gene>
<accession>A0A1H0CCK4</accession>
<dbReference type="Proteomes" id="UP000199544">
    <property type="component" value="Unassembled WGS sequence"/>
</dbReference>
<dbReference type="EMBL" id="FNHW01000007">
    <property type="protein sequence ID" value="SDN55602.1"/>
    <property type="molecule type" value="Genomic_DNA"/>
</dbReference>
<proteinExistence type="predicted"/>
<dbReference type="InterPro" id="IPR047764">
    <property type="entry name" value="CmpA"/>
</dbReference>
<dbReference type="AlphaFoldDB" id="A0A1H0CCK4"/>
<dbReference type="Pfam" id="PF26301">
    <property type="entry name" value="spore_CmpA"/>
    <property type="match status" value="1"/>
</dbReference>
<dbReference type="OrthoDB" id="2691694at2"/>
<evidence type="ECO:0000313" key="1">
    <source>
        <dbReference type="EMBL" id="SDN55602.1"/>
    </source>
</evidence>
<organism evidence="1 2">
    <name type="scientific">Fictibacillus solisalsi</name>
    <dbReference type="NCBI Taxonomy" id="459525"/>
    <lineage>
        <taxon>Bacteria</taxon>
        <taxon>Bacillati</taxon>
        <taxon>Bacillota</taxon>
        <taxon>Bacilli</taxon>
        <taxon>Bacillales</taxon>
        <taxon>Fictibacillaceae</taxon>
        <taxon>Fictibacillus</taxon>
    </lineage>
</organism>
<name>A0A1H0CCK4_9BACL</name>
<dbReference type="NCBIfam" id="NF033225">
    <property type="entry name" value="spore_CmpA"/>
    <property type="match status" value="1"/>
</dbReference>
<dbReference type="RefSeq" id="WP_090239426.1">
    <property type="nucleotide sequence ID" value="NZ_FNHW01000007.1"/>
</dbReference>
<protein>
    <recommendedName>
        <fullName evidence="3">Cortex morphogenetic protein CmpA</fullName>
    </recommendedName>
</protein>
<keyword evidence="2" id="KW-1185">Reference proteome</keyword>
<evidence type="ECO:0000313" key="2">
    <source>
        <dbReference type="Proteomes" id="UP000199544"/>
    </source>
</evidence>
<reference evidence="2" key="1">
    <citation type="submission" date="2016-10" db="EMBL/GenBank/DDBJ databases">
        <authorList>
            <person name="Varghese N."/>
            <person name="Submissions S."/>
        </authorList>
    </citation>
    <scope>NUCLEOTIDE SEQUENCE [LARGE SCALE GENOMIC DNA]</scope>
    <source>
        <strain evidence="2">CGMCC 1.6854</strain>
    </source>
</reference>